<protein>
    <submittedName>
        <fullName evidence="1">Uncharacterized protein</fullName>
    </submittedName>
</protein>
<keyword evidence="2" id="KW-1185">Reference proteome</keyword>
<evidence type="ECO:0000313" key="2">
    <source>
        <dbReference type="Proteomes" id="UP001060170"/>
    </source>
</evidence>
<dbReference type="EMBL" id="CM045872">
    <property type="protein sequence ID" value="KAI7949387.1"/>
    <property type="molecule type" value="Genomic_DNA"/>
</dbReference>
<dbReference type="Proteomes" id="UP001060170">
    <property type="component" value="Chromosome 8"/>
</dbReference>
<comment type="caution">
    <text evidence="1">The sequence shown here is derived from an EMBL/GenBank/DDBJ whole genome shotgun (WGS) entry which is preliminary data.</text>
</comment>
<reference evidence="1 2" key="3">
    <citation type="journal article" date="2022" name="Microbiol. Spectr.">
        <title>Folding features and dynamics of 3D genome architecture in plant fungal pathogens.</title>
        <authorList>
            <person name="Xia C."/>
        </authorList>
    </citation>
    <scope>NUCLEOTIDE SEQUENCE [LARGE SCALE GENOMIC DNA]</scope>
    <source>
        <strain evidence="1 2">93-210</strain>
    </source>
</reference>
<sequence>MSVDAGGKVSVGGLDKTTDSGSLQSTFGQFGEVTEAVGTSAVSFEVHPRASSHSLTIYEHTAVMQDHNTGESRGFGFVTVSFRPFPYLFTPSSATWLQAFRQPNLTHPERPLAPRRRAHLWVFPLRVLRLLIKTNICHPAALGLPMHATTLAWRAYRSFHHLHRFKQEADAHSAVQALDGQQLDGRKILVNFDRTQNGGGGGGGQRHGKNAFYDGYAYGEDGTAVHVVTDYGFGCQNQGNFNCPNDPGAEVVGSQITKNNVLGSEFD</sequence>
<accession>A0ACC0EAD2</accession>
<reference evidence="2" key="1">
    <citation type="journal article" date="2018" name="BMC Genomics">
        <title>Genomic insights into host adaptation between the wheat stripe rust pathogen (Puccinia striiformis f. sp. tritici) and the barley stripe rust pathogen (Puccinia striiformis f. sp. hordei).</title>
        <authorList>
            <person name="Xia C."/>
            <person name="Wang M."/>
            <person name="Yin C."/>
            <person name="Cornejo O.E."/>
            <person name="Hulbert S.H."/>
            <person name="Chen X."/>
        </authorList>
    </citation>
    <scope>NUCLEOTIDE SEQUENCE [LARGE SCALE GENOMIC DNA]</scope>
    <source>
        <strain evidence="2">93-210</strain>
    </source>
</reference>
<evidence type="ECO:0000313" key="1">
    <source>
        <dbReference type="EMBL" id="KAI7949387.1"/>
    </source>
</evidence>
<proteinExistence type="predicted"/>
<reference evidence="2" key="2">
    <citation type="journal article" date="2018" name="Mol. Plant Microbe Interact.">
        <title>Genome sequence resources for the wheat stripe rust pathogen (Puccinia striiformis f. sp. tritici) and the barley stripe rust pathogen (Puccinia striiformis f. sp. hordei).</title>
        <authorList>
            <person name="Xia C."/>
            <person name="Wang M."/>
            <person name="Yin C."/>
            <person name="Cornejo O.E."/>
            <person name="Hulbert S.H."/>
            <person name="Chen X."/>
        </authorList>
    </citation>
    <scope>NUCLEOTIDE SEQUENCE [LARGE SCALE GENOMIC DNA]</scope>
    <source>
        <strain evidence="2">93-210</strain>
    </source>
</reference>
<gene>
    <name evidence="1" type="ORF">MJO28_008208</name>
</gene>
<organism evidence="1 2">
    <name type="scientific">Puccinia striiformis f. sp. tritici</name>
    <dbReference type="NCBI Taxonomy" id="168172"/>
    <lineage>
        <taxon>Eukaryota</taxon>
        <taxon>Fungi</taxon>
        <taxon>Dikarya</taxon>
        <taxon>Basidiomycota</taxon>
        <taxon>Pucciniomycotina</taxon>
        <taxon>Pucciniomycetes</taxon>
        <taxon>Pucciniales</taxon>
        <taxon>Pucciniaceae</taxon>
        <taxon>Puccinia</taxon>
    </lineage>
</organism>
<name>A0ACC0EAD2_9BASI</name>